<name>A0AAE0EKA8_9ROSI</name>
<sequence length="166" mass="18373">MRSSKHNQNKFVRFITIPIRVLSKARDMYVKSLTDYAKGARYRNTTPGQFATLPKSFSVGPIRSNTDNEDFKELVRAASVRSMGHTNEAEMLLQQHMRRPTATAAVGSKGFPKSCSVGMGFMGRIDEEKPSDVGEDSVGSVNSNKTESFSRSRTVSVITRTNAFNA</sequence>
<dbReference type="EMBL" id="JANJYJ010000001">
    <property type="protein sequence ID" value="KAK3231204.1"/>
    <property type="molecule type" value="Genomic_DNA"/>
</dbReference>
<evidence type="ECO:0000256" key="1">
    <source>
        <dbReference type="SAM" id="MobiDB-lite"/>
    </source>
</evidence>
<dbReference type="PANTHER" id="PTHR33526">
    <property type="entry name" value="OS07G0123800 PROTEIN"/>
    <property type="match status" value="1"/>
</dbReference>
<dbReference type="InterPro" id="IPR016972">
    <property type="entry name" value="UCP031279"/>
</dbReference>
<feature type="region of interest" description="Disordered" evidence="1">
    <location>
        <begin position="126"/>
        <end position="151"/>
    </location>
</feature>
<dbReference type="AlphaFoldDB" id="A0AAE0EKA8"/>
<gene>
    <name evidence="2" type="ORF">Dsin_003085</name>
</gene>
<dbReference type="PANTHER" id="PTHR33526:SF13">
    <property type="entry name" value="TYROSINE-PROTEIN PHOSPHATASE 3-LIKE"/>
    <property type="match status" value="1"/>
</dbReference>
<proteinExistence type="predicted"/>
<dbReference type="Proteomes" id="UP001281410">
    <property type="component" value="Unassembled WGS sequence"/>
</dbReference>
<protein>
    <submittedName>
        <fullName evidence="2">Uncharacterized protein</fullName>
    </submittedName>
</protein>
<organism evidence="2 3">
    <name type="scientific">Dipteronia sinensis</name>
    <dbReference type="NCBI Taxonomy" id="43782"/>
    <lineage>
        <taxon>Eukaryota</taxon>
        <taxon>Viridiplantae</taxon>
        <taxon>Streptophyta</taxon>
        <taxon>Embryophyta</taxon>
        <taxon>Tracheophyta</taxon>
        <taxon>Spermatophyta</taxon>
        <taxon>Magnoliopsida</taxon>
        <taxon>eudicotyledons</taxon>
        <taxon>Gunneridae</taxon>
        <taxon>Pentapetalae</taxon>
        <taxon>rosids</taxon>
        <taxon>malvids</taxon>
        <taxon>Sapindales</taxon>
        <taxon>Sapindaceae</taxon>
        <taxon>Hippocastanoideae</taxon>
        <taxon>Acereae</taxon>
        <taxon>Dipteronia</taxon>
    </lineage>
</organism>
<comment type="caution">
    <text evidence="2">The sequence shown here is derived from an EMBL/GenBank/DDBJ whole genome shotgun (WGS) entry which is preliminary data.</text>
</comment>
<evidence type="ECO:0000313" key="2">
    <source>
        <dbReference type="EMBL" id="KAK3231204.1"/>
    </source>
</evidence>
<reference evidence="2" key="1">
    <citation type="journal article" date="2023" name="Plant J.">
        <title>Genome sequences and population genomics provide insights into the demographic history, inbreeding, and mutation load of two 'living fossil' tree species of Dipteronia.</title>
        <authorList>
            <person name="Feng Y."/>
            <person name="Comes H.P."/>
            <person name="Chen J."/>
            <person name="Zhu S."/>
            <person name="Lu R."/>
            <person name="Zhang X."/>
            <person name="Li P."/>
            <person name="Qiu J."/>
            <person name="Olsen K.M."/>
            <person name="Qiu Y."/>
        </authorList>
    </citation>
    <scope>NUCLEOTIDE SEQUENCE</scope>
    <source>
        <strain evidence="2">NBL</strain>
    </source>
</reference>
<keyword evidence="3" id="KW-1185">Reference proteome</keyword>
<evidence type="ECO:0000313" key="3">
    <source>
        <dbReference type="Proteomes" id="UP001281410"/>
    </source>
</evidence>
<accession>A0AAE0EKA8</accession>
<feature type="compositionally biased region" description="Polar residues" evidence="1">
    <location>
        <begin position="139"/>
        <end position="151"/>
    </location>
</feature>
<dbReference type="PIRSF" id="PIRSF031279">
    <property type="entry name" value="UCP031279"/>
    <property type="match status" value="1"/>
</dbReference>